<name>A0AAE0YA19_9GAST</name>
<keyword evidence="1" id="KW-0269">Exonuclease</keyword>
<accession>A0AAE0YA19</accession>
<dbReference type="PANTHER" id="PTHR31340:SF3">
    <property type="entry name" value="MITOCHONDRIAL GENOME MAINTENANCE EXONUCLEASE 1"/>
    <property type="match status" value="1"/>
</dbReference>
<gene>
    <name evidence="4" type="ORF">RRG08_000638</name>
</gene>
<evidence type="ECO:0000313" key="5">
    <source>
        <dbReference type="Proteomes" id="UP001283361"/>
    </source>
</evidence>
<dbReference type="GO" id="GO:0043504">
    <property type="term" value="P:mitochondrial DNA repair"/>
    <property type="evidence" value="ECO:0007669"/>
    <property type="project" value="UniProtKB-UniRule"/>
</dbReference>
<organism evidence="4 5">
    <name type="scientific">Elysia crispata</name>
    <name type="common">lettuce slug</name>
    <dbReference type="NCBI Taxonomy" id="231223"/>
    <lineage>
        <taxon>Eukaryota</taxon>
        <taxon>Metazoa</taxon>
        <taxon>Spiralia</taxon>
        <taxon>Lophotrochozoa</taxon>
        <taxon>Mollusca</taxon>
        <taxon>Gastropoda</taxon>
        <taxon>Heterobranchia</taxon>
        <taxon>Euthyneura</taxon>
        <taxon>Panpulmonata</taxon>
        <taxon>Sacoglossa</taxon>
        <taxon>Placobranchoidea</taxon>
        <taxon>Plakobranchidae</taxon>
        <taxon>Elysia</taxon>
    </lineage>
</organism>
<keyword evidence="1" id="KW-0540">Nuclease</keyword>
<dbReference type="GO" id="GO:0006264">
    <property type="term" value="P:mitochondrial DNA replication"/>
    <property type="evidence" value="ECO:0007669"/>
    <property type="project" value="TreeGrafter"/>
</dbReference>
<protein>
    <recommendedName>
        <fullName evidence="1">Mitochondrial genome maintenance exonuclease 1</fullName>
        <ecNumber evidence="1">3.1.-.-</ecNumber>
    </recommendedName>
</protein>
<evidence type="ECO:0000313" key="4">
    <source>
        <dbReference type="EMBL" id="KAK3736894.1"/>
    </source>
</evidence>
<dbReference type="Proteomes" id="UP001283361">
    <property type="component" value="Unassembled WGS sequence"/>
</dbReference>
<dbReference type="HAMAP" id="MF_03030">
    <property type="entry name" value="MGME1"/>
    <property type="match status" value="1"/>
</dbReference>
<dbReference type="AlphaFoldDB" id="A0AAE0YA19"/>
<dbReference type="InterPro" id="IPR038726">
    <property type="entry name" value="PDDEXK_AddAB-type"/>
</dbReference>
<feature type="region of interest" description="Disordered" evidence="2">
    <location>
        <begin position="167"/>
        <end position="237"/>
    </location>
</feature>
<sequence>MKSEVQSYSRTCQLVLFFAHTDHNSTYLHNNYSAFIEAMASIRLCRHSQCHIYFQRRCLNTSSKLKKKQYGYDLDSLVKWKQETKLLFGPERRSTKSGKLKKKKTKLDEQCLENIETLSSLSYKDRDELSKNPNLTGDSQRTISGSRNLVSECEQIVSNPQIISFEEGSSRKKSMKQTEGVKEKRKNFSNSSNFSESVSEIEPVISSHRPLDTSSKFETNGRKNYNISSTHDNTAGQQTDEIEIPKLEPVPSNKDTAFSNKTTMPEMSHVPMEAPTSFEVITKFPLAPLEIPDGPRVKELQSFKMDVEKMALRMLPSVKTVLNKTMSDLSRFFLNRWREGMINELGEEGFQKYKNETLRQGTNLHANIMEYLSGKQESELQIMPDNEGHWTSLHSALQSVSDIRALEMDIIHPALLYRGVFDCVARHKDLLCVIDWKVSKKPRPLLKNTYDDPLQVAAYVGAVNASGHYVKQHGEINHGLIVVAYPDGSPAHVHMMSKVQMEQYWHEWTARLHSFYTLMYTEKMASKKSN</sequence>
<keyword evidence="1" id="KW-0378">Hydrolase</keyword>
<keyword evidence="1" id="KW-0496">Mitochondrion</keyword>
<feature type="compositionally biased region" description="Low complexity" evidence="2">
    <location>
        <begin position="188"/>
        <end position="207"/>
    </location>
</feature>
<dbReference type="GO" id="GO:0008297">
    <property type="term" value="F:single-stranded DNA exodeoxyribonuclease activity"/>
    <property type="evidence" value="ECO:0007669"/>
    <property type="project" value="UniProtKB-UniRule"/>
</dbReference>
<feature type="active site" evidence="1">
    <location>
        <position position="437"/>
    </location>
</feature>
<evidence type="ECO:0000256" key="1">
    <source>
        <dbReference type="HAMAP-Rule" id="MF_03030"/>
    </source>
</evidence>
<evidence type="ECO:0000259" key="3">
    <source>
        <dbReference type="Pfam" id="PF12705"/>
    </source>
</evidence>
<dbReference type="Pfam" id="PF12705">
    <property type="entry name" value="PDDEXK_1"/>
    <property type="match status" value="1"/>
</dbReference>
<dbReference type="PANTHER" id="PTHR31340">
    <property type="entry name" value="MITOCHONDRIAL GENOME MAINTENANCE EXONUCLEASE 1"/>
    <property type="match status" value="1"/>
</dbReference>
<comment type="similarity">
    <text evidence="1">Belongs to the MGME1 family.</text>
</comment>
<comment type="subcellular location">
    <subcellularLocation>
        <location evidence="1">Mitochondrion</location>
    </subcellularLocation>
</comment>
<proteinExistence type="inferred from homology"/>
<feature type="compositionally biased region" description="Polar residues" evidence="2">
    <location>
        <begin position="212"/>
        <end position="237"/>
    </location>
</feature>
<comment type="caution">
    <text evidence="4">The sequence shown here is derived from an EMBL/GenBank/DDBJ whole genome shotgun (WGS) entry which is preliminary data.</text>
</comment>
<dbReference type="EC" id="3.1.-.-" evidence="1"/>
<evidence type="ECO:0000256" key="2">
    <source>
        <dbReference type="SAM" id="MobiDB-lite"/>
    </source>
</evidence>
<dbReference type="GO" id="GO:0005739">
    <property type="term" value="C:mitochondrion"/>
    <property type="evidence" value="ECO:0007669"/>
    <property type="project" value="UniProtKB-SubCell"/>
</dbReference>
<feature type="active site" evidence="1">
    <location>
        <position position="435"/>
    </location>
</feature>
<dbReference type="EMBL" id="JAWDGP010006684">
    <property type="protein sequence ID" value="KAK3736894.1"/>
    <property type="molecule type" value="Genomic_DNA"/>
</dbReference>
<feature type="active site" evidence="1">
    <location>
        <position position="422"/>
    </location>
</feature>
<feature type="domain" description="PD-(D/E)XK endonuclease-like" evidence="3">
    <location>
        <begin position="367"/>
        <end position="513"/>
    </location>
</feature>
<reference evidence="4" key="1">
    <citation type="journal article" date="2023" name="G3 (Bethesda)">
        <title>A reference genome for the long-term kleptoplast-retaining sea slug Elysia crispata morphotype clarki.</title>
        <authorList>
            <person name="Eastman K.E."/>
            <person name="Pendleton A.L."/>
            <person name="Shaikh M.A."/>
            <person name="Suttiyut T."/>
            <person name="Ogas R."/>
            <person name="Tomko P."/>
            <person name="Gavelis G."/>
            <person name="Widhalm J.R."/>
            <person name="Wisecaver J.H."/>
        </authorList>
    </citation>
    <scope>NUCLEOTIDE SEQUENCE</scope>
    <source>
        <strain evidence="4">ECLA1</strain>
    </source>
</reference>
<keyword evidence="5" id="KW-1185">Reference proteome</keyword>
<comment type="function">
    <text evidence="1">Metal-dependent single-stranded DNA (ssDNA) exonuclease involved in mitochondrial genome maintenance.</text>
</comment>